<keyword evidence="8" id="KW-1185">Reference proteome</keyword>
<organism evidence="7 8">
    <name type="scientific">Ladona fulva</name>
    <name type="common">Scarce chaser dragonfly</name>
    <name type="synonym">Libellula fulva</name>
    <dbReference type="NCBI Taxonomy" id="123851"/>
    <lineage>
        <taxon>Eukaryota</taxon>
        <taxon>Metazoa</taxon>
        <taxon>Ecdysozoa</taxon>
        <taxon>Arthropoda</taxon>
        <taxon>Hexapoda</taxon>
        <taxon>Insecta</taxon>
        <taxon>Pterygota</taxon>
        <taxon>Palaeoptera</taxon>
        <taxon>Odonata</taxon>
        <taxon>Epiprocta</taxon>
        <taxon>Anisoptera</taxon>
        <taxon>Libelluloidea</taxon>
        <taxon>Libellulidae</taxon>
        <taxon>Ladona</taxon>
    </lineage>
</organism>
<dbReference type="GO" id="GO:0005768">
    <property type="term" value="C:endosome"/>
    <property type="evidence" value="ECO:0007669"/>
    <property type="project" value="UniProtKB-SubCell"/>
</dbReference>
<dbReference type="Pfam" id="PF00307">
    <property type="entry name" value="CH"/>
    <property type="match status" value="1"/>
</dbReference>
<evidence type="ECO:0000256" key="3">
    <source>
        <dbReference type="ARBA" id="ARBA00022753"/>
    </source>
</evidence>
<reference evidence="7" key="1">
    <citation type="submission" date="2013-04" db="EMBL/GenBank/DDBJ databases">
        <authorList>
            <person name="Qu J."/>
            <person name="Murali S.C."/>
            <person name="Bandaranaike D."/>
            <person name="Bellair M."/>
            <person name="Blankenburg K."/>
            <person name="Chao H."/>
            <person name="Dinh H."/>
            <person name="Doddapaneni H."/>
            <person name="Downs B."/>
            <person name="Dugan-Rocha S."/>
            <person name="Elkadiri S."/>
            <person name="Gnanaolivu R.D."/>
            <person name="Hernandez B."/>
            <person name="Javaid M."/>
            <person name="Jayaseelan J.C."/>
            <person name="Lee S."/>
            <person name="Li M."/>
            <person name="Ming W."/>
            <person name="Munidasa M."/>
            <person name="Muniz J."/>
            <person name="Nguyen L."/>
            <person name="Ongeri F."/>
            <person name="Osuji N."/>
            <person name="Pu L.-L."/>
            <person name="Puazo M."/>
            <person name="Qu C."/>
            <person name="Quiroz J."/>
            <person name="Raj R."/>
            <person name="Weissenberger G."/>
            <person name="Xin Y."/>
            <person name="Zou X."/>
            <person name="Han Y."/>
            <person name="Richards S."/>
            <person name="Worley K."/>
            <person name="Muzny D."/>
            <person name="Gibbs R."/>
        </authorList>
    </citation>
    <scope>NUCLEOTIDE SEQUENCE</scope>
    <source>
        <strain evidence="7">Sampled in the wild</strain>
    </source>
</reference>
<comment type="caution">
    <text evidence="7">The sequence shown here is derived from an EMBL/GenBank/DDBJ whole genome shotgun (WGS) entry which is preliminary data.</text>
</comment>
<feature type="compositionally biased region" description="Polar residues" evidence="5">
    <location>
        <begin position="127"/>
        <end position="141"/>
    </location>
</feature>
<proteinExistence type="predicted"/>
<evidence type="ECO:0000313" key="7">
    <source>
        <dbReference type="EMBL" id="KAG8230745.1"/>
    </source>
</evidence>
<sequence length="209" mass="22815">MSNRENVGGVGGGRKDRGTRALEEWCRRAVVGYKGVNIRNMTTSWRDGLAFCALIHHFRPDLIDFDSLSAEDILDNNALAFETAERHLGIPALLDAEDMLHCPVPDRLSVLTYVAQLYRAFAQPANTSPLSTVKSPQSVLSTPTTPNNRLTPLKPVSSSTPPISRDRLIGTTLLGKSTPVRPPPPRSHLHLDSLQISPRGLDQGPPPSK</sequence>
<dbReference type="InterPro" id="IPR001715">
    <property type="entry name" value="CH_dom"/>
</dbReference>
<dbReference type="SUPFAM" id="SSF47576">
    <property type="entry name" value="Calponin-homology domain, CH-domain"/>
    <property type="match status" value="1"/>
</dbReference>
<gene>
    <name evidence="7" type="ORF">J437_LFUL010244</name>
</gene>
<feature type="domain" description="Calponin-homology (CH)" evidence="6">
    <location>
        <begin position="16"/>
        <end position="122"/>
    </location>
</feature>
<dbReference type="AlphaFoldDB" id="A0A8K0KBL7"/>
<evidence type="ECO:0000256" key="4">
    <source>
        <dbReference type="ARBA" id="ARBA00023054"/>
    </source>
</evidence>
<dbReference type="PROSITE" id="PS50021">
    <property type="entry name" value="CH"/>
    <property type="match status" value="1"/>
</dbReference>
<dbReference type="InterPro" id="IPR036872">
    <property type="entry name" value="CH_dom_sf"/>
</dbReference>
<evidence type="ECO:0000313" key="8">
    <source>
        <dbReference type="Proteomes" id="UP000792457"/>
    </source>
</evidence>
<dbReference type="EMBL" id="KZ308508">
    <property type="protein sequence ID" value="KAG8230745.1"/>
    <property type="molecule type" value="Genomic_DNA"/>
</dbReference>
<keyword evidence="4" id="KW-0175">Coiled coil</keyword>
<dbReference type="PANTHER" id="PTHR23167:SF84">
    <property type="entry name" value="ALPHA ACTININ 3-RELATED"/>
    <property type="match status" value="1"/>
</dbReference>
<reference evidence="7" key="2">
    <citation type="submission" date="2017-10" db="EMBL/GenBank/DDBJ databases">
        <title>Ladona fulva Genome sequencing and assembly.</title>
        <authorList>
            <person name="Murali S."/>
            <person name="Richards S."/>
            <person name="Bandaranaike D."/>
            <person name="Bellair M."/>
            <person name="Blankenburg K."/>
            <person name="Chao H."/>
            <person name="Dinh H."/>
            <person name="Doddapaneni H."/>
            <person name="Dugan-Rocha S."/>
            <person name="Elkadiri S."/>
            <person name="Gnanaolivu R."/>
            <person name="Hernandez B."/>
            <person name="Skinner E."/>
            <person name="Javaid M."/>
            <person name="Lee S."/>
            <person name="Li M."/>
            <person name="Ming W."/>
            <person name="Munidasa M."/>
            <person name="Muniz J."/>
            <person name="Nguyen L."/>
            <person name="Hughes D."/>
            <person name="Osuji N."/>
            <person name="Pu L.-L."/>
            <person name="Puazo M."/>
            <person name="Qu C."/>
            <person name="Quiroz J."/>
            <person name="Raj R."/>
            <person name="Weissenberger G."/>
            <person name="Xin Y."/>
            <person name="Zou X."/>
            <person name="Han Y."/>
            <person name="Worley K."/>
            <person name="Muzny D."/>
            <person name="Gibbs R."/>
        </authorList>
    </citation>
    <scope>NUCLEOTIDE SEQUENCE</scope>
    <source>
        <strain evidence="7">Sampled in the wild</strain>
    </source>
</reference>
<dbReference type="OrthoDB" id="10017054at2759"/>
<protein>
    <recommendedName>
        <fullName evidence="6">Calponin-homology (CH) domain-containing protein</fullName>
    </recommendedName>
</protein>
<feature type="non-terminal residue" evidence="7">
    <location>
        <position position="1"/>
    </location>
</feature>
<evidence type="ECO:0000259" key="6">
    <source>
        <dbReference type="PROSITE" id="PS50021"/>
    </source>
</evidence>
<dbReference type="InterPro" id="IPR050540">
    <property type="entry name" value="F-actin_Monoox_Mical"/>
</dbReference>
<feature type="compositionally biased region" description="Low complexity" evidence="5">
    <location>
        <begin position="142"/>
        <end position="155"/>
    </location>
</feature>
<evidence type="ECO:0000256" key="1">
    <source>
        <dbReference type="ARBA" id="ARBA00004177"/>
    </source>
</evidence>
<evidence type="ECO:0000256" key="5">
    <source>
        <dbReference type="SAM" id="MobiDB-lite"/>
    </source>
</evidence>
<comment type="subcellular location">
    <subcellularLocation>
        <location evidence="1">Endosome</location>
    </subcellularLocation>
</comment>
<keyword evidence="3" id="KW-0967">Endosome</keyword>
<feature type="region of interest" description="Disordered" evidence="5">
    <location>
        <begin position="127"/>
        <end position="209"/>
    </location>
</feature>
<evidence type="ECO:0000256" key="2">
    <source>
        <dbReference type="ARBA" id="ARBA00022553"/>
    </source>
</evidence>
<dbReference type="SMART" id="SM00033">
    <property type="entry name" value="CH"/>
    <property type="match status" value="1"/>
</dbReference>
<dbReference type="PANTHER" id="PTHR23167">
    <property type="entry name" value="CALPONIN HOMOLOGY DOMAIN-CONTAINING PROTEIN DDB_G0272472-RELATED"/>
    <property type="match status" value="1"/>
</dbReference>
<dbReference type="Gene3D" id="1.10.418.10">
    <property type="entry name" value="Calponin-like domain"/>
    <property type="match status" value="1"/>
</dbReference>
<accession>A0A8K0KBL7</accession>
<dbReference type="FunFam" id="1.10.418.10:FF:000023">
    <property type="entry name" value="EH domain-binding protein 1 isoform X1"/>
    <property type="match status" value="1"/>
</dbReference>
<name>A0A8K0KBL7_LADFU</name>
<dbReference type="Proteomes" id="UP000792457">
    <property type="component" value="Unassembled WGS sequence"/>
</dbReference>
<keyword evidence="2" id="KW-0597">Phosphoprotein</keyword>